<evidence type="ECO:0000313" key="2">
    <source>
        <dbReference type="Proteomes" id="UP000634136"/>
    </source>
</evidence>
<dbReference type="Proteomes" id="UP000634136">
    <property type="component" value="Unassembled WGS sequence"/>
</dbReference>
<evidence type="ECO:0000313" key="1">
    <source>
        <dbReference type="EMBL" id="KAF7802322.1"/>
    </source>
</evidence>
<accession>A0A834SJZ7</accession>
<organism evidence="1 2">
    <name type="scientific">Senna tora</name>
    <dbReference type="NCBI Taxonomy" id="362788"/>
    <lineage>
        <taxon>Eukaryota</taxon>
        <taxon>Viridiplantae</taxon>
        <taxon>Streptophyta</taxon>
        <taxon>Embryophyta</taxon>
        <taxon>Tracheophyta</taxon>
        <taxon>Spermatophyta</taxon>
        <taxon>Magnoliopsida</taxon>
        <taxon>eudicotyledons</taxon>
        <taxon>Gunneridae</taxon>
        <taxon>Pentapetalae</taxon>
        <taxon>rosids</taxon>
        <taxon>fabids</taxon>
        <taxon>Fabales</taxon>
        <taxon>Fabaceae</taxon>
        <taxon>Caesalpinioideae</taxon>
        <taxon>Cassia clade</taxon>
        <taxon>Senna</taxon>
    </lineage>
</organism>
<proteinExistence type="predicted"/>
<sequence length="19" mass="1732">MADGSGAVSRGGLLGVVGE</sequence>
<protein>
    <submittedName>
        <fullName evidence="1">Uncharacterized protein</fullName>
    </submittedName>
</protein>
<comment type="caution">
    <text evidence="1">The sequence shown here is derived from an EMBL/GenBank/DDBJ whole genome shotgun (WGS) entry which is preliminary data.</text>
</comment>
<dbReference type="AlphaFoldDB" id="A0A834SJZ7"/>
<keyword evidence="2" id="KW-1185">Reference proteome</keyword>
<gene>
    <name evidence="1" type="ORF">G2W53_041433</name>
</gene>
<reference evidence="1" key="1">
    <citation type="submission" date="2020-09" db="EMBL/GenBank/DDBJ databases">
        <title>Genome-Enabled Discovery of Anthraquinone Biosynthesis in Senna tora.</title>
        <authorList>
            <person name="Kang S.-H."/>
            <person name="Pandey R.P."/>
            <person name="Lee C.-M."/>
            <person name="Sim J.-S."/>
            <person name="Jeong J.-T."/>
            <person name="Choi B.-S."/>
            <person name="Jung M."/>
            <person name="Ginzburg D."/>
            <person name="Zhao K."/>
            <person name="Won S.Y."/>
            <person name="Oh T.-J."/>
            <person name="Yu Y."/>
            <person name="Kim N.-H."/>
            <person name="Lee O.R."/>
            <person name="Lee T.-H."/>
            <person name="Bashyal P."/>
            <person name="Kim T.-S."/>
            <person name="Lee W.-H."/>
            <person name="Kawkins C."/>
            <person name="Kim C.-K."/>
            <person name="Kim J.S."/>
            <person name="Ahn B.O."/>
            <person name="Rhee S.Y."/>
            <person name="Sohng J.K."/>
        </authorList>
    </citation>
    <scope>NUCLEOTIDE SEQUENCE</scope>
    <source>
        <tissue evidence="1">Leaf</tissue>
    </source>
</reference>
<name>A0A834SJZ7_9FABA</name>
<dbReference type="EMBL" id="JAAIUW010000013">
    <property type="protein sequence ID" value="KAF7802322.1"/>
    <property type="molecule type" value="Genomic_DNA"/>
</dbReference>